<dbReference type="GO" id="GO:0016788">
    <property type="term" value="F:hydrolase activity, acting on ester bonds"/>
    <property type="evidence" value="ECO:0007669"/>
    <property type="project" value="UniProtKB-ARBA"/>
</dbReference>
<comment type="caution">
    <text evidence="1">The sequence shown here is derived from an EMBL/GenBank/DDBJ whole genome shotgun (WGS) entry which is preliminary data.</text>
</comment>
<evidence type="ECO:0000313" key="3">
    <source>
        <dbReference type="Proteomes" id="UP000316213"/>
    </source>
</evidence>
<accession>A0A5C5ZWL8</accession>
<dbReference type="EMBL" id="SJPM01000015">
    <property type="protein sequence ID" value="TWT91401.1"/>
    <property type="molecule type" value="Genomic_DNA"/>
</dbReference>
<reference evidence="1 3" key="1">
    <citation type="submission" date="2019-02" db="EMBL/GenBank/DDBJ databases">
        <title>Deep-cultivation of Planctomycetes and their phenomic and genomic characterization uncovers novel biology.</title>
        <authorList>
            <person name="Wiegand S."/>
            <person name="Jogler M."/>
            <person name="Boedeker C."/>
            <person name="Pinto D."/>
            <person name="Vollmers J."/>
            <person name="Rivas-Marin E."/>
            <person name="Kohn T."/>
            <person name="Peeters S.H."/>
            <person name="Heuer A."/>
            <person name="Rast P."/>
            <person name="Oberbeckmann S."/>
            <person name="Bunk B."/>
            <person name="Jeske O."/>
            <person name="Meyerdierks A."/>
            <person name="Storesund J.E."/>
            <person name="Kallscheuer N."/>
            <person name="Luecker S."/>
            <person name="Lage O.M."/>
            <person name="Pohl T."/>
            <person name="Merkel B.J."/>
            <person name="Hornburger P."/>
            <person name="Mueller R.-W."/>
            <person name="Bruemmer F."/>
            <person name="Labrenz M."/>
            <person name="Spormann A.M."/>
            <person name="Op Den Camp H."/>
            <person name="Overmann J."/>
            <person name="Amann R."/>
            <person name="Jetten M.S.M."/>
            <person name="Mascher T."/>
            <person name="Medema M.H."/>
            <person name="Devos D.P."/>
            <person name="Kaster A.-K."/>
            <person name="Ovreas L."/>
            <person name="Rohde M."/>
            <person name="Galperin M.Y."/>
            <person name="Jogler C."/>
        </authorList>
    </citation>
    <scope>NUCLEOTIDE SEQUENCE [LARGE SCALE GENOMIC DNA]</scope>
    <source>
        <strain evidence="1 3">Pla100</strain>
    </source>
</reference>
<evidence type="ECO:0000313" key="2">
    <source>
        <dbReference type="EMBL" id="TWT91450.1"/>
    </source>
</evidence>
<keyword evidence="3" id="KW-1185">Reference proteome</keyword>
<proteinExistence type="predicted"/>
<dbReference type="Gene3D" id="3.40.50.1110">
    <property type="entry name" value="SGNH hydrolase"/>
    <property type="match status" value="1"/>
</dbReference>
<dbReference type="Proteomes" id="UP000316213">
    <property type="component" value="Unassembled WGS sequence"/>
</dbReference>
<dbReference type="AlphaFoldDB" id="A0A5C5ZWL8"/>
<gene>
    <name evidence="1" type="ORF">Pla100_52510</name>
    <name evidence="2" type="ORF">Pla100_53000</name>
</gene>
<protein>
    <submittedName>
        <fullName evidence="1">Uncharacterized protein</fullName>
    </submittedName>
</protein>
<organism evidence="1 3">
    <name type="scientific">Neorhodopirellula pilleata</name>
    <dbReference type="NCBI Taxonomy" id="2714738"/>
    <lineage>
        <taxon>Bacteria</taxon>
        <taxon>Pseudomonadati</taxon>
        <taxon>Planctomycetota</taxon>
        <taxon>Planctomycetia</taxon>
        <taxon>Pirellulales</taxon>
        <taxon>Pirellulaceae</taxon>
        <taxon>Neorhodopirellula</taxon>
    </lineage>
</organism>
<name>A0A5C5ZWL8_9BACT</name>
<sequence length="425" mass="44669">MSGQTLALPSLVAASSGLGSLPLTDPYIIGQSWIDPGSGTIKRSRPWINPGRSEIQVGGLPRSQWGDYGDGDWWTGGQGAVGRTLVLGGPKYQIRQSGFITGGSYRSASFFSDVLTRLMILRLTGSTWSVVASTDLQSGFSADSENDFVLASPLACNVGDYVGLFLTRTSDSSSTIVATADANAITYYSQGDFSNGGSDIGSEGSDTTYNMHIAVDAVAPYLSVTGDSLVEGHNTATPWHSYLHAGNTVGGNQDAEPGGVIRSILTGLTQQNHALGSTDFAWCRSTGVPAAVASGASAIWIHCGVNDQDNGRTIEQVISDLDAIRILVPSETRLILSEILPWTGSTDSAAAEIREWNSAISEWAASNDAERVLSHAAFGVNRVSTGQPDDLNPDYDNGDNVHLSTDGVQKLAELIAAQIYNGSAT</sequence>
<dbReference type="SUPFAM" id="SSF52266">
    <property type="entry name" value="SGNH hydrolase"/>
    <property type="match status" value="1"/>
</dbReference>
<dbReference type="InterPro" id="IPR036514">
    <property type="entry name" value="SGNH_hydro_sf"/>
</dbReference>
<evidence type="ECO:0000313" key="1">
    <source>
        <dbReference type="EMBL" id="TWT91401.1"/>
    </source>
</evidence>
<dbReference type="EMBL" id="SJPM01000015">
    <property type="protein sequence ID" value="TWT91450.1"/>
    <property type="molecule type" value="Genomic_DNA"/>
</dbReference>